<dbReference type="InterPro" id="IPR012337">
    <property type="entry name" value="RNaseH-like_sf"/>
</dbReference>
<gene>
    <name evidence="13" type="ORF">ALC62_13333</name>
</gene>
<evidence type="ECO:0000256" key="3">
    <source>
        <dbReference type="ARBA" id="ARBA00022723"/>
    </source>
</evidence>
<dbReference type="Proteomes" id="UP000078542">
    <property type="component" value="Unassembled WGS sequence"/>
</dbReference>
<dbReference type="GO" id="GO:0004519">
    <property type="term" value="F:endonuclease activity"/>
    <property type="evidence" value="ECO:0007669"/>
    <property type="project" value="UniProtKB-KW"/>
</dbReference>
<evidence type="ECO:0000256" key="4">
    <source>
        <dbReference type="ARBA" id="ARBA00022759"/>
    </source>
</evidence>
<organism evidence="13 14">
    <name type="scientific">Cyphomyrmex costatus</name>
    <dbReference type="NCBI Taxonomy" id="456900"/>
    <lineage>
        <taxon>Eukaryota</taxon>
        <taxon>Metazoa</taxon>
        <taxon>Ecdysozoa</taxon>
        <taxon>Arthropoda</taxon>
        <taxon>Hexapoda</taxon>
        <taxon>Insecta</taxon>
        <taxon>Pterygota</taxon>
        <taxon>Neoptera</taxon>
        <taxon>Endopterygota</taxon>
        <taxon>Hymenoptera</taxon>
        <taxon>Apocrita</taxon>
        <taxon>Aculeata</taxon>
        <taxon>Formicoidea</taxon>
        <taxon>Formicidae</taxon>
        <taxon>Myrmicinae</taxon>
        <taxon>Cyphomyrmex</taxon>
    </lineage>
</organism>
<keyword evidence="9" id="KW-0548">Nucleotidyltransferase</keyword>
<dbReference type="SUPFAM" id="SSF53098">
    <property type="entry name" value="Ribonuclease H-like"/>
    <property type="match status" value="1"/>
</dbReference>
<evidence type="ECO:0000313" key="13">
    <source>
        <dbReference type="EMBL" id="KYM96014.1"/>
    </source>
</evidence>
<sequence length="442" mass="51325">MSQIADARGILLDPCPPYTHELNGTAERYNRSIMNSARCLLADSNLPRKYWPEVIKTAAYLKNRTITNTIEKKTPFEILFKEKPNIKNFKLYGSKVFVRVPEVKRESKWDRKADTGILIGYERNGYKVLVDGKIVKSRHVKIVENRENMIGFDESEDNKNESEKNFDKNPIDSDVDKNENANKRSEFIKERNTLNVDERMRNDENGTSVRKSGRERKKPDRFGDPVESKLIYVNVISAKNPLTYAEALKRIVNGCRNRLFKRKSAVCDHTRYFTHYVGNVGSVHDSRVFRLSSLQEYINNPMKFPNNTHLIEDAAYALHTHLLVPYLDNGHLTQYQKNYNLCHSSTRMVIERAFALLKGRWRSLLHVLAVNCVDFVPYHILACCVLHNICLLQKDEMENMQDIQIEVEEAELFRNRIIESNDRNVAVAKRNNISANLLMRNT</sequence>
<dbReference type="InterPro" id="IPR039537">
    <property type="entry name" value="Retrotran_Ty1/copia-like"/>
</dbReference>
<keyword evidence="5" id="KW-0378">Hydrolase</keyword>
<dbReference type="Pfam" id="PF25597">
    <property type="entry name" value="SH3_retrovirus"/>
    <property type="match status" value="1"/>
</dbReference>
<evidence type="ECO:0000256" key="1">
    <source>
        <dbReference type="ARBA" id="ARBA00001968"/>
    </source>
</evidence>
<dbReference type="GO" id="GO:0003887">
    <property type="term" value="F:DNA-directed DNA polymerase activity"/>
    <property type="evidence" value="ECO:0007669"/>
    <property type="project" value="UniProtKB-KW"/>
</dbReference>
<keyword evidence="14" id="KW-1185">Reference proteome</keyword>
<dbReference type="PANTHER" id="PTHR42648:SF11">
    <property type="entry name" value="TRANSPOSON TY4-P GAG-POL POLYPROTEIN"/>
    <property type="match status" value="1"/>
</dbReference>
<keyword evidence="6" id="KW-0460">Magnesium</keyword>
<keyword evidence="8" id="KW-0695">RNA-directed DNA polymerase</keyword>
<protein>
    <submittedName>
        <fullName evidence="13">Copia protein</fullName>
    </submittedName>
</protein>
<evidence type="ECO:0000256" key="11">
    <source>
        <dbReference type="SAM" id="MobiDB-lite"/>
    </source>
</evidence>
<dbReference type="InterPro" id="IPR027806">
    <property type="entry name" value="HARBI1_dom"/>
</dbReference>
<feature type="domain" description="Integrase catalytic" evidence="12">
    <location>
        <begin position="1"/>
        <end position="83"/>
    </location>
</feature>
<evidence type="ECO:0000256" key="7">
    <source>
        <dbReference type="ARBA" id="ARBA00022908"/>
    </source>
</evidence>
<dbReference type="InterPro" id="IPR036397">
    <property type="entry name" value="RNaseH_sf"/>
</dbReference>
<dbReference type="GO" id="GO:0003676">
    <property type="term" value="F:nucleic acid binding"/>
    <property type="evidence" value="ECO:0007669"/>
    <property type="project" value="InterPro"/>
</dbReference>
<evidence type="ECO:0000313" key="14">
    <source>
        <dbReference type="Proteomes" id="UP000078542"/>
    </source>
</evidence>
<dbReference type="InterPro" id="IPR001584">
    <property type="entry name" value="Integrase_cat-core"/>
</dbReference>
<keyword evidence="9" id="KW-0239">DNA-directed DNA polymerase</keyword>
<dbReference type="Gene3D" id="3.30.420.10">
    <property type="entry name" value="Ribonuclease H-like superfamily/Ribonuclease H"/>
    <property type="match status" value="1"/>
</dbReference>
<dbReference type="STRING" id="456900.A0A151IA41"/>
<evidence type="ECO:0000256" key="9">
    <source>
        <dbReference type="ARBA" id="ARBA00022932"/>
    </source>
</evidence>
<dbReference type="Pfam" id="PF13359">
    <property type="entry name" value="DDE_Tnp_4"/>
    <property type="match status" value="1"/>
</dbReference>
<keyword evidence="7" id="KW-0229">DNA integration</keyword>
<dbReference type="AlphaFoldDB" id="A0A151IA41"/>
<comment type="cofactor">
    <cofactor evidence="1">
        <name>a divalent metal cation</name>
        <dbReference type="ChEBI" id="CHEBI:60240"/>
    </cofactor>
</comment>
<evidence type="ECO:0000256" key="2">
    <source>
        <dbReference type="ARBA" id="ARBA00022722"/>
    </source>
</evidence>
<dbReference type="GO" id="GO:0016787">
    <property type="term" value="F:hydrolase activity"/>
    <property type="evidence" value="ECO:0007669"/>
    <property type="project" value="UniProtKB-KW"/>
</dbReference>
<keyword evidence="10" id="KW-0233">DNA recombination</keyword>
<evidence type="ECO:0000256" key="5">
    <source>
        <dbReference type="ARBA" id="ARBA00022801"/>
    </source>
</evidence>
<dbReference type="GO" id="GO:0015074">
    <property type="term" value="P:DNA integration"/>
    <property type="evidence" value="ECO:0007669"/>
    <property type="project" value="UniProtKB-KW"/>
</dbReference>
<keyword evidence="9" id="KW-0808">Transferase</keyword>
<keyword evidence="4" id="KW-0255">Endonuclease</keyword>
<keyword evidence="3" id="KW-0479">Metal-binding</keyword>
<proteinExistence type="predicted"/>
<dbReference type="EMBL" id="KQ978248">
    <property type="protein sequence ID" value="KYM96014.1"/>
    <property type="molecule type" value="Genomic_DNA"/>
</dbReference>
<dbReference type="PROSITE" id="PS50994">
    <property type="entry name" value="INTEGRASE"/>
    <property type="match status" value="1"/>
</dbReference>
<name>A0A151IA41_9HYME</name>
<dbReference type="GO" id="GO:0003964">
    <property type="term" value="F:RNA-directed DNA polymerase activity"/>
    <property type="evidence" value="ECO:0007669"/>
    <property type="project" value="UniProtKB-KW"/>
</dbReference>
<evidence type="ECO:0000256" key="6">
    <source>
        <dbReference type="ARBA" id="ARBA00022842"/>
    </source>
</evidence>
<dbReference type="GO" id="GO:0046872">
    <property type="term" value="F:metal ion binding"/>
    <property type="evidence" value="ECO:0007669"/>
    <property type="project" value="UniProtKB-KW"/>
</dbReference>
<feature type="region of interest" description="Disordered" evidence="11">
    <location>
        <begin position="153"/>
        <end position="222"/>
    </location>
</feature>
<dbReference type="GO" id="GO:0006310">
    <property type="term" value="P:DNA recombination"/>
    <property type="evidence" value="ECO:0007669"/>
    <property type="project" value="UniProtKB-KW"/>
</dbReference>
<evidence type="ECO:0000256" key="10">
    <source>
        <dbReference type="ARBA" id="ARBA00023172"/>
    </source>
</evidence>
<accession>A0A151IA41</accession>
<evidence type="ECO:0000256" key="8">
    <source>
        <dbReference type="ARBA" id="ARBA00022918"/>
    </source>
</evidence>
<feature type="compositionally biased region" description="Basic and acidic residues" evidence="11">
    <location>
        <begin position="157"/>
        <end position="204"/>
    </location>
</feature>
<keyword evidence="2" id="KW-0540">Nuclease</keyword>
<dbReference type="PANTHER" id="PTHR42648">
    <property type="entry name" value="TRANSPOSASE, PUTATIVE-RELATED"/>
    <property type="match status" value="1"/>
</dbReference>
<reference evidence="13 14" key="1">
    <citation type="submission" date="2016-03" db="EMBL/GenBank/DDBJ databases">
        <title>Cyphomyrmex costatus WGS genome.</title>
        <authorList>
            <person name="Nygaard S."/>
            <person name="Hu H."/>
            <person name="Boomsma J."/>
            <person name="Zhang G."/>
        </authorList>
    </citation>
    <scope>NUCLEOTIDE SEQUENCE [LARGE SCALE GENOMIC DNA]</scope>
    <source>
        <strain evidence="13">MS0001</strain>
        <tissue evidence="13">Whole body</tissue>
    </source>
</reference>
<evidence type="ECO:0000259" key="12">
    <source>
        <dbReference type="PROSITE" id="PS50994"/>
    </source>
</evidence>
<dbReference type="InterPro" id="IPR057670">
    <property type="entry name" value="SH3_retrovirus"/>
</dbReference>